<dbReference type="Gene3D" id="1.10.405.20">
    <property type="match status" value="1"/>
</dbReference>
<dbReference type="OrthoDB" id="5977668at2759"/>
<organism evidence="2 3">
    <name type="scientific">Pycnococcus provasolii</name>
    <dbReference type="NCBI Taxonomy" id="41880"/>
    <lineage>
        <taxon>Eukaryota</taxon>
        <taxon>Viridiplantae</taxon>
        <taxon>Chlorophyta</taxon>
        <taxon>Pseudoscourfieldiophyceae</taxon>
        <taxon>Pseudoscourfieldiales</taxon>
        <taxon>Pycnococcaceae</taxon>
        <taxon>Pycnococcus</taxon>
    </lineage>
</organism>
<dbReference type="FunFam" id="1.10.405.20:FF:000001">
    <property type="entry name" value="Amine oxidase"/>
    <property type="match status" value="1"/>
</dbReference>
<dbReference type="AlphaFoldDB" id="A0A830HLV6"/>
<dbReference type="InterPro" id="IPR029063">
    <property type="entry name" value="SAM-dependent_MTases_sf"/>
</dbReference>
<dbReference type="SUPFAM" id="SSF51905">
    <property type="entry name" value="FAD/NAD(P)-binding domain"/>
    <property type="match status" value="1"/>
</dbReference>
<dbReference type="InterPro" id="IPR050723">
    <property type="entry name" value="CFA/CMAS"/>
</dbReference>
<evidence type="ECO:0000313" key="2">
    <source>
        <dbReference type="EMBL" id="GHP06780.1"/>
    </source>
</evidence>
<dbReference type="Pfam" id="PF02353">
    <property type="entry name" value="CMAS"/>
    <property type="match status" value="2"/>
</dbReference>
<dbReference type="Gene3D" id="3.30.70.1990">
    <property type="match status" value="1"/>
</dbReference>
<proteinExistence type="predicted"/>
<evidence type="ECO:0000313" key="3">
    <source>
        <dbReference type="Proteomes" id="UP000660262"/>
    </source>
</evidence>
<protein>
    <recommendedName>
        <fullName evidence="4">Amine oxidase domain-containing protein</fullName>
    </recommendedName>
</protein>
<dbReference type="CDD" id="cd02440">
    <property type="entry name" value="AdoMet_MTases"/>
    <property type="match status" value="1"/>
</dbReference>
<dbReference type="Pfam" id="PF13450">
    <property type="entry name" value="NAD_binding_8"/>
    <property type="match status" value="1"/>
</dbReference>
<dbReference type="Gene3D" id="3.40.50.150">
    <property type="entry name" value="Vaccinia Virus protein VP39"/>
    <property type="match status" value="1"/>
</dbReference>
<dbReference type="Gene3D" id="3.50.50.60">
    <property type="entry name" value="FAD/NAD(P)-binding domain"/>
    <property type="match status" value="1"/>
</dbReference>
<comment type="caution">
    <text evidence="2">The sequence shown here is derived from an EMBL/GenBank/DDBJ whole genome shotgun (WGS) entry which is preliminary data.</text>
</comment>
<evidence type="ECO:0008006" key="4">
    <source>
        <dbReference type="Google" id="ProtNLM"/>
    </source>
</evidence>
<accession>A0A830HLV6</accession>
<gene>
    <name evidence="2" type="ORF">PPROV_000552400</name>
</gene>
<evidence type="ECO:0000256" key="1">
    <source>
        <dbReference type="SAM" id="MobiDB-lite"/>
    </source>
</evidence>
<dbReference type="PROSITE" id="PS51257">
    <property type="entry name" value="PROKAR_LIPOPROTEIN"/>
    <property type="match status" value="1"/>
</dbReference>
<keyword evidence="3" id="KW-1185">Reference proteome</keyword>
<dbReference type="PANTHER" id="PTHR43667:SF2">
    <property type="entry name" value="FATTY ACID C-METHYL TRANSFERASE"/>
    <property type="match status" value="1"/>
</dbReference>
<dbReference type="SUPFAM" id="SSF53335">
    <property type="entry name" value="S-adenosyl-L-methionine-dependent methyltransferases"/>
    <property type="match status" value="1"/>
</dbReference>
<name>A0A830HLV6_9CHLO</name>
<reference evidence="2" key="1">
    <citation type="submission" date="2020-10" db="EMBL/GenBank/DDBJ databases">
        <title>Unveiling of a novel bifunctional photoreceptor, Dualchrome1, isolated from a cosmopolitan green alga.</title>
        <authorList>
            <person name="Suzuki S."/>
            <person name="Kawachi M."/>
        </authorList>
    </citation>
    <scope>NUCLEOTIDE SEQUENCE</scope>
    <source>
        <strain evidence="2">NIES 2893</strain>
    </source>
</reference>
<dbReference type="PANTHER" id="PTHR43667">
    <property type="entry name" value="CYCLOPROPANE-FATTY-ACYL-PHOSPHOLIPID SYNTHASE"/>
    <property type="match status" value="1"/>
</dbReference>
<dbReference type="InterPro" id="IPR036188">
    <property type="entry name" value="FAD/NAD-bd_sf"/>
</dbReference>
<dbReference type="EMBL" id="BNJQ01000014">
    <property type="protein sequence ID" value="GHP06780.1"/>
    <property type="molecule type" value="Genomic_DNA"/>
</dbReference>
<feature type="region of interest" description="Disordered" evidence="1">
    <location>
        <begin position="670"/>
        <end position="716"/>
    </location>
</feature>
<dbReference type="Proteomes" id="UP000660262">
    <property type="component" value="Unassembled WGS sequence"/>
</dbReference>
<sequence>MASRDSSVVPNPNPDIKKSVAVIGSGIAGCSAAFLLQKNNFDVTLMESQPTLGGHTLTTADPLPPVDLGFQVFNLTTYPNFTEMLEHLGVDSERSDMSFALSLDKGLLEWGSKRGLASLCAQRSNLCNPRFYGMVVEAIRFGYQATETLTNESLGKLTLGEYLKLRGYSDAFREWYVLPMCAAIWSSPNVEVLSFPIRPLVAFWKNHHLLDLFTPRPIWRVVKGRSKTYVDRIARELGENAVMKNMQAMAVRRGTNGQGVDVEVVDRSPKATQSTSTPMRVSTVMHFDAVVLACHADQALALLGESATPQERDVLAAIPYAPSDIYLHHDAKLMPRRHDAWASWNVIAEKKKDGDKRNVCVTYWAQSLQSFDKPTPDLFVTLNPFTPPDKDKTLLQLELRHPQLGGRAREAQAKLPSIQGNGSVYFTGAWANNGFHEDGLVASIEVAKRMCGDGDDNAAPAPCIPWSMDLHHRPLQGRNNPKPSCVEMACLTCFDRMASHALSGGAPMRIILPDGTERLYGDPNNRATNLIGADSEERYIPTLRAHSFELFKRIVYSHDIGLGEAYIRGEFDARRVGGSEGDGLSDVLAIMCRNLAQVENTRQSGGGAGVLSLLARAANSIGMAVYAAAHRARPNTREGSRKNIRAHYDLGNDLYKVFLDETMTYSSGVHRSTDDMAAPPAPAQHGSDASSDDDDRDSFDNADNAFRPDRLQTPPYQAMPLSPKVSLYDAQHNKFRLLLSRLTPAILADDPRCDDPSANHVTRSVLEIGCGWGALAMYGVTKFFANAITQGSKKPIHLRWIGITVSDEQLKEAQDRLAVSVAEGKLDEGVISYHICDYRDTKELFSLNRDGAFDGVVSVEMIEAVGHENLPEYFTSVSRAMKPGRGVFSLQAISIPDKRYEAYRISSDFIREFIFPGGHLPCHDIMTQCAKAASLGSEPEFCLDIGPDYALTLRAWREAWEANKDVIVRKLGYSFALYRTYMFYFAYCEAAFQEKVLHDFVLSWTHTG</sequence>